<dbReference type="EMBL" id="BMLS01000001">
    <property type="protein sequence ID" value="GGO64741.1"/>
    <property type="molecule type" value="Genomic_DNA"/>
</dbReference>
<accession>A0A918DH24</accession>
<dbReference type="Proteomes" id="UP000606935">
    <property type="component" value="Unassembled WGS sequence"/>
</dbReference>
<name>A0A918DH24_9ALTE</name>
<dbReference type="Gene3D" id="1.25.40.10">
    <property type="entry name" value="Tetratricopeptide repeat domain"/>
    <property type="match status" value="1"/>
</dbReference>
<proteinExistence type="predicted"/>
<evidence type="ECO:0000313" key="2">
    <source>
        <dbReference type="Proteomes" id="UP000606935"/>
    </source>
</evidence>
<protein>
    <submittedName>
        <fullName evidence="1">Uncharacterized protein</fullName>
    </submittedName>
</protein>
<dbReference type="SUPFAM" id="SSF48452">
    <property type="entry name" value="TPR-like"/>
    <property type="match status" value="1"/>
</dbReference>
<reference evidence="1" key="2">
    <citation type="submission" date="2020-09" db="EMBL/GenBank/DDBJ databases">
        <authorList>
            <person name="Sun Q."/>
            <person name="Zhou Y."/>
        </authorList>
    </citation>
    <scope>NUCLEOTIDE SEQUENCE</scope>
    <source>
        <strain evidence="1">CGMCC 1.7086</strain>
    </source>
</reference>
<sequence>MSKPVQLKTLLGRLLAALLLVLLVWQLPSLYRSAQGNIQYYVANDALEKWQKGQLPSETDYQDALQAARQALDSSSASAHYMLTLAKVLEWGMHLGFEKTSAEPLNPLYRQAIALRPDWPNAYADYGFVLAFFDNNLSEAMLQLKQAEHYGPHMPEVLRQQLVVGLAYWDSFSGADKAWVLKITGRAAEAHWPVFASMRKLVKEYQREAIVCAYLFNRKPPLAEDRLKHLARLCARPVAS</sequence>
<reference evidence="1" key="1">
    <citation type="journal article" date="2014" name="Int. J. Syst. Evol. Microbiol.">
        <title>Complete genome sequence of Corynebacterium casei LMG S-19264T (=DSM 44701T), isolated from a smear-ripened cheese.</title>
        <authorList>
            <consortium name="US DOE Joint Genome Institute (JGI-PGF)"/>
            <person name="Walter F."/>
            <person name="Albersmeier A."/>
            <person name="Kalinowski J."/>
            <person name="Ruckert C."/>
        </authorList>
    </citation>
    <scope>NUCLEOTIDE SEQUENCE</scope>
    <source>
        <strain evidence="1">CGMCC 1.7086</strain>
    </source>
</reference>
<organism evidence="1 2">
    <name type="scientific">Bowmanella pacifica</name>
    <dbReference type="NCBI Taxonomy" id="502051"/>
    <lineage>
        <taxon>Bacteria</taxon>
        <taxon>Pseudomonadati</taxon>
        <taxon>Pseudomonadota</taxon>
        <taxon>Gammaproteobacteria</taxon>
        <taxon>Alteromonadales</taxon>
        <taxon>Alteromonadaceae</taxon>
        <taxon>Bowmanella</taxon>
    </lineage>
</organism>
<dbReference type="InterPro" id="IPR011990">
    <property type="entry name" value="TPR-like_helical_dom_sf"/>
</dbReference>
<gene>
    <name evidence="1" type="ORF">GCM10010982_04900</name>
</gene>
<evidence type="ECO:0000313" key="1">
    <source>
        <dbReference type="EMBL" id="GGO64741.1"/>
    </source>
</evidence>
<keyword evidence="2" id="KW-1185">Reference proteome</keyword>
<dbReference type="AlphaFoldDB" id="A0A918DH24"/>
<comment type="caution">
    <text evidence="1">The sequence shown here is derived from an EMBL/GenBank/DDBJ whole genome shotgun (WGS) entry which is preliminary data.</text>
</comment>
<dbReference type="RefSeq" id="WP_188689791.1">
    <property type="nucleotide sequence ID" value="NZ_BMLS01000001.1"/>
</dbReference>